<proteinExistence type="predicted"/>
<keyword evidence="2" id="KW-1185">Reference proteome</keyword>
<dbReference type="AlphaFoldDB" id="I1YLE0"/>
<dbReference type="HOGENOM" id="CLU_1033668_0_0_6"/>
<protein>
    <submittedName>
        <fullName evidence="1">Uncharacterized protein</fullName>
    </submittedName>
</protein>
<organism evidence="1 2">
    <name type="scientific">Methylophaga frappieri (strain ATCC BAA-2434 / DSM 25690 / JAM7)</name>
    <dbReference type="NCBI Taxonomy" id="754477"/>
    <lineage>
        <taxon>Bacteria</taxon>
        <taxon>Pseudomonadati</taxon>
        <taxon>Pseudomonadota</taxon>
        <taxon>Gammaproteobacteria</taxon>
        <taxon>Thiotrichales</taxon>
        <taxon>Piscirickettsiaceae</taxon>
        <taxon>Methylophaga</taxon>
    </lineage>
</organism>
<sequence>MRHSPSECEYTIGERGENGGNITLSANTLKVISWQNDDAKALEANGGRAYSGYSGVFPINSSIRGLSKKTLNSFHHDLLDERSAFDALNTFCEIDYGEAAPTYAPYSRMAKLRDVIQITPHNFKKTEPHYQKVVSNDAELVQARYNIGAINLQEGNSITPLLYAEELQKTINDAGVPSYRLTPGSIRAPIFPSSNTDIADKGDGGTIHLKIDTFYVEGVQVSAAEWIKGHTSTLPGGQTSPQILAVFDALSEQKLQQKRCLQWMRIVKH</sequence>
<evidence type="ECO:0000313" key="2">
    <source>
        <dbReference type="Proteomes" id="UP000009145"/>
    </source>
</evidence>
<evidence type="ECO:0000313" key="1">
    <source>
        <dbReference type="EMBL" id="AFJ03733.1"/>
    </source>
</evidence>
<accession>I1YLE0</accession>
<dbReference type="PATRIC" id="fig|754477.3.peg.2567"/>
<dbReference type="RefSeq" id="WP_014705151.1">
    <property type="nucleotide sequence ID" value="NC_017856.1"/>
</dbReference>
<dbReference type="EMBL" id="CP003380">
    <property type="protein sequence ID" value="AFJ03733.1"/>
    <property type="molecule type" value="Genomic_DNA"/>
</dbReference>
<gene>
    <name evidence="1" type="ordered locus">Q7C_2612</name>
</gene>
<reference evidence="1 2" key="1">
    <citation type="journal article" date="2012" name="J. Bacteriol.">
        <title>Complete genome sequences of Methylophaga sp. strain JAM1 and Methylophaga sp. strain JAM7.</title>
        <authorList>
            <person name="Villeneuve C."/>
            <person name="Martineau C."/>
            <person name="Mauffrey F."/>
            <person name="Villemur R."/>
        </authorList>
    </citation>
    <scope>NUCLEOTIDE SEQUENCE [LARGE SCALE GENOMIC DNA]</scope>
    <source>
        <strain evidence="1 2">JAM7</strain>
    </source>
</reference>
<dbReference type="STRING" id="754477.Q7C_2612"/>
<name>I1YLE0_METFJ</name>
<dbReference type="KEGG" id="mec:Q7C_2612"/>
<dbReference type="Proteomes" id="UP000009145">
    <property type="component" value="Chromosome"/>
</dbReference>